<gene>
    <name evidence="2" type="ORF">H1B29_02840</name>
</gene>
<comment type="caution">
    <text evidence="2">The sequence shown here is derived from an EMBL/GenBank/DDBJ whole genome shotgun (WGS) entry which is preliminary data.</text>
</comment>
<organism evidence="2 3">
    <name type="scientific">Streptococcus porcinus</name>
    <dbReference type="NCBI Taxonomy" id="1340"/>
    <lineage>
        <taxon>Bacteria</taxon>
        <taxon>Bacillati</taxon>
        <taxon>Bacillota</taxon>
        <taxon>Bacilli</taxon>
        <taxon>Lactobacillales</taxon>
        <taxon>Streptococcaceae</taxon>
        <taxon>Streptococcus</taxon>
    </lineage>
</organism>
<evidence type="ECO:0000313" key="2">
    <source>
        <dbReference type="EMBL" id="MBA2795431.1"/>
    </source>
</evidence>
<accession>A0A7V9WQV4</accession>
<sequence>MKKVLLLAIALFALGAIPNVMAEEEDTFERIGQTYPPLQVTGMKVGSTTFTVKTEPNWHVVPYINGIKQTYPGEREVKIIDPTNHQVTRSYQISGWRSDNWGKYTVQLDSALKNSDTVSLRIADDGNFFLGRAIYRSNNELRKEREAEQKLTEQKLAEEAYLKYIEYDNNQPWHKRVGDSIQGHLANFKGWLRG</sequence>
<feature type="signal peptide" evidence="1">
    <location>
        <begin position="1"/>
        <end position="22"/>
    </location>
</feature>
<proteinExistence type="predicted"/>
<dbReference type="EMBL" id="JACEGE010000005">
    <property type="protein sequence ID" value="MBA2795431.1"/>
    <property type="molecule type" value="Genomic_DNA"/>
</dbReference>
<evidence type="ECO:0008006" key="4">
    <source>
        <dbReference type="Google" id="ProtNLM"/>
    </source>
</evidence>
<dbReference type="RefSeq" id="WP_181459723.1">
    <property type="nucleotide sequence ID" value="NZ_JACEGE010000005.1"/>
</dbReference>
<name>A0A7V9WQV4_STRPO</name>
<dbReference type="Proteomes" id="UP000524462">
    <property type="component" value="Unassembled WGS sequence"/>
</dbReference>
<reference evidence="2 3" key="1">
    <citation type="submission" date="2020-07" db="EMBL/GenBank/DDBJ databases">
        <title>Molecular and genomic characterization of Streptococcus porcinus isolated from diseased swine in Brazil.</title>
        <authorList>
            <person name="Moreno L.Z."/>
            <person name="Matajira C.E.C."/>
            <person name="Poor A.P."/>
            <person name="Dutra M.C."/>
            <person name="Moreno A.M."/>
        </authorList>
    </citation>
    <scope>NUCLEOTIDE SEQUENCE [LARGE SCALE GENOMIC DNA]</scope>
    <source>
        <strain evidence="2 3">SP0816-2</strain>
    </source>
</reference>
<evidence type="ECO:0000256" key="1">
    <source>
        <dbReference type="SAM" id="SignalP"/>
    </source>
</evidence>
<keyword evidence="1" id="KW-0732">Signal</keyword>
<feature type="chain" id="PRO_5030708332" description="Phage protein" evidence="1">
    <location>
        <begin position="23"/>
        <end position="194"/>
    </location>
</feature>
<evidence type="ECO:0000313" key="3">
    <source>
        <dbReference type="Proteomes" id="UP000524462"/>
    </source>
</evidence>
<dbReference type="AlphaFoldDB" id="A0A7V9WQV4"/>
<protein>
    <recommendedName>
        <fullName evidence="4">Phage protein</fullName>
    </recommendedName>
</protein>